<dbReference type="EMBL" id="QNRF01000004">
    <property type="protein sequence ID" value="RBO83261.1"/>
    <property type="molecule type" value="Genomic_DNA"/>
</dbReference>
<evidence type="ECO:0000313" key="6">
    <source>
        <dbReference type="Proteomes" id="UP000252086"/>
    </source>
</evidence>
<dbReference type="InterPro" id="IPR051263">
    <property type="entry name" value="C-type_cytochrome_biogenesis"/>
</dbReference>
<dbReference type="AlphaFoldDB" id="A0A366CZP2"/>
<keyword evidence="6" id="KW-1185">Reference proteome</keyword>
<evidence type="ECO:0000313" key="5">
    <source>
        <dbReference type="EMBL" id="RBO83261.1"/>
    </source>
</evidence>
<keyword evidence="3" id="KW-1133">Transmembrane helix</keyword>
<dbReference type="SUPFAM" id="SSF48452">
    <property type="entry name" value="TPR-like"/>
    <property type="match status" value="1"/>
</dbReference>
<proteinExistence type="predicted"/>
<dbReference type="Proteomes" id="UP000252086">
    <property type="component" value="Unassembled WGS sequence"/>
</dbReference>
<dbReference type="InterPro" id="IPR056412">
    <property type="entry name" value="Ig_CycH"/>
</dbReference>
<feature type="domain" description="Cytochrome c-type biogenesis protein H Ig-like" evidence="4">
    <location>
        <begin position="287"/>
        <end position="388"/>
    </location>
</feature>
<dbReference type="Pfam" id="PF23892">
    <property type="entry name" value="Ig_CycH"/>
    <property type="match status" value="1"/>
</dbReference>
<evidence type="ECO:0000256" key="2">
    <source>
        <dbReference type="PROSITE-ProRule" id="PRU00339"/>
    </source>
</evidence>
<organism evidence="5 6">
    <name type="scientific">Marinomonas aquiplantarum</name>
    <dbReference type="NCBI Taxonomy" id="491951"/>
    <lineage>
        <taxon>Bacteria</taxon>
        <taxon>Pseudomonadati</taxon>
        <taxon>Pseudomonadota</taxon>
        <taxon>Gammaproteobacteria</taxon>
        <taxon>Oceanospirillales</taxon>
        <taxon>Oceanospirillaceae</taxon>
        <taxon>Marinomonas</taxon>
    </lineage>
</organism>
<keyword evidence="1" id="KW-0201">Cytochrome c-type biogenesis</keyword>
<dbReference type="PANTHER" id="PTHR47870">
    <property type="entry name" value="CYTOCHROME C-TYPE BIOGENESIS PROTEIN CCMH"/>
    <property type="match status" value="1"/>
</dbReference>
<dbReference type="GO" id="GO:0017004">
    <property type="term" value="P:cytochrome complex assembly"/>
    <property type="evidence" value="ECO:0007669"/>
    <property type="project" value="UniProtKB-KW"/>
</dbReference>
<reference evidence="5 6" key="1">
    <citation type="submission" date="2018-06" db="EMBL/GenBank/DDBJ databases">
        <title>Genomic Encyclopedia of Type Strains, Phase III (KMG-III): the genomes of soil and plant-associated and newly described type strains.</title>
        <authorList>
            <person name="Whitman W."/>
        </authorList>
    </citation>
    <scope>NUCLEOTIDE SEQUENCE [LARGE SCALE GENOMIC DNA]</scope>
    <source>
        <strain evidence="5 6">CECT 7732</strain>
    </source>
</reference>
<dbReference type="PANTHER" id="PTHR47870:SF1">
    <property type="entry name" value="CYTOCHROME C-TYPE BIOGENESIS PROTEIN CCMH"/>
    <property type="match status" value="1"/>
</dbReference>
<gene>
    <name evidence="5" type="ORF">DFP76_10476</name>
</gene>
<feature type="transmembrane region" description="Helical" evidence="3">
    <location>
        <begin position="92"/>
        <end position="113"/>
    </location>
</feature>
<dbReference type="InterPro" id="IPR019734">
    <property type="entry name" value="TPR_rpt"/>
</dbReference>
<keyword evidence="3" id="KW-0812">Transmembrane</keyword>
<protein>
    <submittedName>
        <fullName evidence="5">Cytochrome c-type biogenesis protein CcmH</fullName>
    </submittedName>
</protein>
<dbReference type="Gene3D" id="1.25.40.10">
    <property type="entry name" value="Tetratricopeptide repeat domain"/>
    <property type="match status" value="1"/>
</dbReference>
<evidence type="ECO:0000256" key="1">
    <source>
        <dbReference type="ARBA" id="ARBA00022748"/>
    </source>
</evidence>
<dbReference type="InterPro" id="IPR011990">
    <property type="entry name" value="TPR-like_helical_dom_sf"/>
</dbReference>
<dbReference type="OrthoDB" id="9776053at2"/>
<dbReference type="RefSeq" id="WP_113874219.1">
    <property type="nucleotide sequence ID" value="NZ_QNRF01000004.1"/>
</dbReference>
<comment type="caution">
    <text evidence="5">The sequence shown here is derived from an EMBL/GenBank/DDBJ whole genome shotgun (WGS) entry which is preliminary data.</text>
</comment>
<keyword evidence="3" id="KW-0472">Membrane</keyword>
<evidence type="ECO:0000256" key="3">
    <source>
        <dbReference type="SAM" id="Phobius"/>
    </source>
</evidence>
<accession>A0A366CZP2</accession>
<keyword evidence="2" id="KW-0802">TPR repeat</keyword>
<sequence>MMLASLLIVTLLISCFGYFFWYLGRQQRSEKHAHEAFFDIRRNEIADEAELGQLSVEESQQLAADLMVEQRVSQTKTPFGSVVQNRFAEWCVLWFFILTVVGSISLYQGLGYAKDVQFHQAMMSETLTPSQVSAFLQYRSRRYDRAEDWYYEAVDEVKAGQYSKAVLAFKKALDRLPEDSQDRLNLLVEYAQAIFYANKNQSSEALEKALQRIFAIAPNQPNALGLKGVTEFDKANYLGAVLAWQEAIRYNPNSAERMALLTAIGKARQLGKISYQTLAPIITDQIAVQLTWQARDRQWQPNDVLLVYAQVPGQKMPVAIQRVLPKDLASPILLTNLDALMPTANLAEVEQVDLVVKLANLQDADLTKGQIIGTKRGVVTNRKEIFTIKLAL</sequence>
<dbReference type="SMART" id="SM00028">
    <property type="entry name" value="TPR"/>
    <property type="match status" value="2"/>
</dbReference>
<dbReference type="PROSITE" id="PS50005">
    <property type="entry name" value="TPR"/>
    <property type="match status" value="1"/>
</dbReference>
<evidence type="ECO:0000259" key="4">
    <source>
        <dbReference type="Pfam" id="PF23892"/>
    </source>
</evidence>
<feature type="repeat" description="TPR" evidence="2">
    <location>
        <begin position="146"/>
        <end position="179"/>
    </location>
</feature>
<name>A0A366CZP2_9GAMM</name>